<dbReference type="InterPro" id="IPR012334">
    <property type="entry name" value="Pectin_lyas_fold"/>
</dbReference>
<keyword evidence="3" id="KW-0833">Ubl conjugation pathway</keyword>
<dbReference type="NCBIfam" id="TIGR03804">
    <property type="entry name" value="para_beta_helix"/>
    <property type="match status" value="1"/>
</dbReference>
<name>A0ABR2K870_9EUKA</name>
<dbReference type="InterPro" id="IPR051550">
    <property type="entry name" value="SCF-Subunits/Alg-Epimerases"/>
</dbReference>
<dbReference type="SUPFAM" id="SSF51126">
    <property type="entry name" value="Pectin lyase-like"/>
    <property type="match status" value="3"/>
</dbReference>
<dbReference type="Pfam" id="PF13229">
    <property type="entry name" value="Beta_helix"/>
    <property type="match status" value="3"/>
</dbReference>
<keyword evidence="6" id="KW-1185">Reference proteome</keyword>
<evidence type="ECO:0000313" key="5">
    <source>
        <dbReference type="EMBL" id="KAK8887259.1"/>
    </source>
</evidence>
<dbReference type="Gene3D" id="2.160.20.10">
    <property type="entry name" value="Single-stranded right-handed beta-helix, Pectin lyase-like"/>
    <property type="match status" value="3"/>
</dbReference>
<proteinExistence type="predicted"/>
<keyword evidence="2" id="KW-0677">Repeat</keyword>
<dbReference type="SMART" id="SM00710">
    <property type="entry name" value="PbH1"/>
    <property type="match status" value="10"/>
</dbReference>
<organism evidence="5 6">
    <name type="scientific">Tritrichomonas musculus</name>
    <dbReference type="NCBI Taxonomy" id="1915356"/>
    <lineage>
        <taxon>Eukaryota</taxon>
        <taxon>Metamonada</taxon>
        <taxon>Parabasalia</taxon>
        <taxon>Tritrichomonadida</taxon>
        <taxon>Tritrichomonadidae</taxon>
        <taxon>Tritrichomonas</taxon>
    </lineage>
</organism>
<comment type="caution">
    <text evidence="5">The sequence shown here is derived from an EMBL/GenBank/DDBJ whole genome shotgun (WGS) entry which is preliminary data.</text>
</comment>
<gene>
    <name evidence="5" type="ORF">M9Y10_038297</name>
</gene>
<dbReference type="EMBL" id="JAPFFF010000006">
    <property type="protein sequence ID" value="KAK8887259.1"/>
    <property type="molecule type" value="Genomic_DNA"/>
</dbReference>
<dbReference type="InterPro" id="IPR006626">
    <property type="entry name" value="PbH1"/>
</dbReference>
<dbReference type="InterPro" id="IPR011050">
    <property type="entry name" value="Pectin_lyase_fold/virulence"/>
</dbReference>
<evidence type="ECO:0000259" key="4">
    <source>
        <dbReference type="Pfam" id="PF13229"/>
    </source>
</evidence>
<accession>A0ABR2K870</accession>
<feature type="domain" description="Right handed beta helix" evidence="4">
    <location>
        <begin position="578"/>
        <end position="715"/>
    </location>
</feature>
<feature type="domain" description="Right handed beta helix" evidence="4">
    <location>
        <begin position="111"/>
        <end position="221"/>
    </location>
</feature>
<evidence type="ECO:0000256" key="2">
    <source>
        <dbReference type="ARBA" id="ARBA00022737"/>
    </source>
</evidence>
<protein>
    <submittedName>
        <fullName evidence="5">Protein ubiquitination</fullName>
    </submittedName>
</protein>
<evidence type="ECO:0000256" key="1">
    <source>
        <dbReference type="ARBA" id="ARBA00004906"/>
    </source>
</evidence>
<dbReference type="PANTHER" id="PTHR22990:SF15">
    <property type="entry name" value="F-BOX ONLY PROTEIN 10"/>
    <property type="match status" value="1"/>
</dbReference>
<evidence type="ECO:0000256" key="3">
    <source>
        <dbReference type="ARBA" id="ARBA00022786"/>
    </source>
</evidence>
<reference evidence="5 6" key="1">
    <citation type="submission" date="2024-04" db="EMBL/GenBank/DDBJ databases">
        <title>Tritrichomonas musculus Genome.</title>
        <authorList>
            <person name="Alves-Ferreira E."/>
            <person name="Grigg M."/>
            <person name="Lorenzi H."/>
            <person name="Galac M."/>
        </authorList>
    </citation>
    <scope>NUCLEOTIDE SEQUENCE [LARGE SCALE GENOMIC DNA]</scope>
    <source>
        <strain evidence="5 6">EAF2021</strain>
    </source>
</reference>
<dbReference type="InterPro" id="IPR022441">
    <property type="entry name" value="Para_beta_helix_rpt-2"/>
</dbReference>
<sequence>MNSPNNVNNGALYKPHTFRPFPEAVGSTQTISISPGMRFNDIIQQASDYSTIIVESGKYLESIRVTKPLYFQANGKVSLRSDGANECIIVTSPYACFTGFSIKQKSSKTRGAVRIISGAVVFQNCVFKALSMSTIQVQNDSLVQFKSCKVYGSKNSSLRALNKSQIESINTTFSNSMTTIISLANEVSAYFSHCNFNESRNGGILSSESSLLLIDNSNFNHSMVEFRTNASGCCIDNCTFTNDSLIKSSSNSNISITRNTLSNSLIQTDGNSNSILNSNRYNSSFLIVEGSSITTAENEYFTGIVEASIRVTDNAKFNLKNSSLSSVNGYGIVSYGQSSLSIENCQISSISNNSIVCHSGCDVFLSNVTIQNANLTPITFNSINQASLSQIRVEGCKGNGCEINGCEKKVKIHSCVFNSNKKSGIVLINNLGGVLIDGNSAFIGNNFSGIHLVRSSIEINGSIIQQNAKGGIFASQFSQINATKSSFANNSWSAIHVDQQSQLQIDLSTFQNNNISINIDGTATISNCKFARNVQKATIQVNGNATITNSEFSEDKCPLIVTGILTVEKSIFSSSENHIEIQDKAQCKCIQCQFIKAISDCAIHVIGNSSSLILQNCNITQNNLVGIATEGNTSIYDSIISKSGKIGIWCNKGSKGEIKKNEITENGESAILCNGGSQVILDNNISNNSKFGIFIASKVSPTVEGNTFNSNSLANIWHTE</sequence>
<dbReference type="InterPro" id="IPR039448">
    <property type="entry name" value="Beta_helix"/>
</dbReference>
<dbReference type="PANTHER" id="PTHR22990">
    <property type="entry name" value="F-BOX ONLY PROTEIN"/>
    <property type="match status" value="1"/>
</dbReference>
<evidence type="ECO:0000313" key="6">
    <source>
        <dbReference type="Proteomes" id="UP001470230"/>
    </source>
</evidence>
<comment type="pathway">
    <text evidence="1">Protein modification; protein ubiquitination.</text>
</comment>
<dbReference type="Proteomes" id="UP001470230">
    <property type="component" value="Unassembled WGS sequence"/>
</dbReference>
<feature type="domain" description="Right handed beta helix" evidence="4">
    <location>
        <begin position="309"/>
        <end position="455"/>
    </location>
</feature>